<evidence type="ECO:0000313" key="3">
    <source>
        <dbReference type="Proteomes" id="UP000050454"/>
    </source>
</evidence>
<gene>
    <name evidence="2" type="ORF">AFM12_16045</name>
</gene>
<dbReference type="InterPro" id="IPR011576">
    <property type="entry name" value="Pyridox_Oxase_N"/>
</dbReference>
<dbReference type="Proteomes" id="UP000050454">
    <property type="component" value="Unassembled WGS sequence"/>
</dbReference>
<name>A0A0P7BQ24_9BACT</name>
<dbReference type="Gene3D" id="2.30.110.10">
    <property type="entry name" value="Electron Transport, Fmn-binding Protein, Chain A"/>
    <property type="match status" value="1"/>
</dbReference>
<dbReference type="InterPro" id="IPR024029">
    <property type="entry name" value="Pyridox_Oxase_FMN-dep"/>
</dbReference>
<dbReference type="PANTHER" id="PTHR42815">
    <property type="entry name" value="FAD-BINDING, PUTATIVE (AFU_ORTHOLOGUE AFUA_6G07600)-RELATED"/>
    <property type="match status" value="1"/>
</dbReference>
<dbReference type="OrthoDB" id="9796486at2"/>
<dbReference type="PANTHER" id="PTHR42815:SF2">
    <property type="entry name" value="FAD-BINDING, PUTATIVE (AFU_ORTHOLOGUE AFUA_6G07600)-RELATED"/>
    <property type="match status" value="1"/>
</dbReference>
<organism evidence="2 3">
    <name type="scientific">Jiulongibacter sediminis</name>
    <dbReference type="NCBI Taxonomy" id="1605367"/>
    <lineage>
        <taxon>Bacteria</taxon>
        <taxon>Pseudomonadati</taxon>
        <taxon>Bacteroidota</taxon>
        <taxon>Cytophagia</taxon>
        <taxon>Cytophagales</taxon>
        <taxon>Leadbetterellaceae</taxon>
        <taxon>Jiulongibacter</taxon>
    </lineage>
</organism>
<dbReference type="Pfam" id="PF01243">
    <property type="entry name" value="PNPOx_N"/>
    <property type="match status" value="1"/>
</dbReference>
<proteinExistence type="predicted"/>
<dbReference type="EMBL" id="LGTQ01000012">
    <property type="protein sequence ID" value="KPM47302.1"/>
    <property type="molecule type" value="Genomic_DNA"/>
</dbReference>
<comment type="caution">
    <text evidence="2">The sequence shown here is derived from an EMBL/GenBank/DDBJ whole genome shotgun (WGS) entry which is preliminary data.</text>
</comment>
<dbReference type="RefSeq" id="WP_055150179.1">
    <property type="nucleotide sequence ID" value="NZ_JXSZ01000012.1"/>
</dbReference>
<dbReference type="STRING" id="1605367.AFM12_16045"/>
<keyword evidence="3" id="KW-1185">Reference proteome</keyword>
<evidence type="ECO:0000259" key="1">
    <source>
        <dbReference type="Pfam" id="PF01243"/>
    </source>
</evidence>
<dbReference type="SUPFAM" id="SSF50475">
    <property type="entry name" value="FMN-binding split barrel"/>
    <property type="match status" value="1"/>
</dbReference>
<sequence length="209" mass="23599">MDIQFKETISTEEQLREVLGYPTELVTRKTIDHIDSICQSFIEESPFITIATSNAVGQMDVSPKGDPPGFVKILNNKMLAIPDRPGNRKADTFTNIIQNPNIGLIFLIPGIKETLRINGTAQIIRDESILKKLECEGKPPTFAIIVHVKEAFMHCAKCMIRSKLWSTDSEPQERTIPTLAQTLVDHSQMEMDIQELDEAIKNDEETNLY</sequence>
<feature type="domain" description="Pyridoxamine 5'-phosphate oxidase N-terminal" evidence="1">
    <location>
        <begin position="38"/>
        <end position="155"/>
    </location>
</feature>
<accession>A0A0P7BQ24</accession>
<evidence type="ECO:0000313" key="2">
    <source>
        <dbReference type="EMBL" id="KPM47302.1"/>
    </source>
</evidence>
<dbReference type="InterPro" id="IPR012349">
    <property type="entry name" value="Split_barrel_FMN-bd"/>
</dbReference>
<protein>
    <recommendedName>
        <fullName evidence="1">Pyridoxamine 5'-phosphate oxidase N-terminal domain-containing protein</fullName>
    </recommendedName>
</protein>
<dbReference type="AlphaFoldDB" id="A0A0P7BQ24"/>
<reference evidence="2 3" key="1">
    <citation type="submission" date="2015-07" db="EMBL/GenBank/DDBJ databases">
        <title>The draft genome sequence of Leadbetterella sp. JN14-9.</title>
        <authorList>
            <person name="Liu Y."/>
            <person name="Du J."/>
            <person name="Shao Z."/>
        </authorList>
    </citation>
    <scope>NUCLEOTIDE SEQUENCE [LARGE SCALE GENOMIC DNA]</scope>
    <source>
        <strain evidence="2 3">JN14-9</strain>
    </source>
</reference>
<dbReference type="NCBIfam" id="TIGR04025">
    <property type="entry name" value="PPOX_FMN_DR2398"/>
    <property type="match status" value="1"/>
</dbReference>